<feature type="non-terminal residue" evidence="2">
    <location>
        <position position="1"/>
    </location>
</feature>
<accession>A0A0P0YC08</accession>
<reference evidence="3" key="2">
    <citation type="journal article" date="2008" name="Nucleic Acids Res.">
        <title>The rice annotation project database (RAP-DB): 2008 update.</title>
        <authorList>
            <consortium name="The rice annotation project (RAP)"/>
        </authorList>
    </citation>
    <scope>GENOME REANNOTATION</scope>
    <source>
        <strain evidence="3">cv. Nipponbare</strain>
    </source>
</reference>
<evidence type="ECO:0000313" key="2">
    <source>
        <dbReference type="EMBL" id="BAF30171.1"/>
    </source>
</evidence>
<dbReference type="Gramene" id="Os12t0584700-01">
    <property type="protein sequence ID" value="Os12t0584700-01"/>
    <property type="gene ID" value="Os12g0584700"/>
</dbReference>
<feature type="region of interest" description="Disordered" evidence="1">
    <location>
        <begin position="67"/>
        <end position="187"/>
    </location>
</feature>
<name>A0A0P0YC08_ORYSJ</name>
<evidence type="ECO:0000313" key="3">
    <source>
        <dbReference type="Proteomes" id="UP000000763"/>
    </source>
</evidence>
<dbReference type="AlphaFoldDB" id="A0A0P0YC08"/>
<feature type="compositionally biased region" description="Basic and acidic residues" evidence="1">
    <location>
        <begin position="113"/>
        <end position="130"/>
    </location>
</feature>
<dbReference type="Proteomes" id="UP000000763">
    <property type="component" value="Chromosome 12"/>
</dbReference>
<sequence>SECGLVLGLVPQSTACGMLTGPLYYFVFRCCSLIVVGLPGPNINTEDFRFPKSGVYTPTKPSPRLLLPPCPYGQIGEREGRGGRASPVSNHRATGSVPRHHHRRRLEAGGSHCRLEGRRRQSHLDLREGGEGGQGHRGPPTARSTARAPPAAGSAACGPATVRSTVPAPAPVPLPAEDHGTPPGPSW</sequence>
<proteinExistence type="predicted"/>
<organism evidence="2 3">
    <name type="scientific">Oryza sativa subsp. japonica</name>
    <name type="common">Rice</name>
    <dbReference type="NCBI Taxonomy" id="39947"/>
    <lineage>
        <taxon>Eukaryota</taxon>
        <taxon>Viridiplantae</taxon>
        <taxon>Streptophyta</taxon>
        <taxon>Embryophyta</taxon>
        <taxon>Tracheophyta</taxon>
        <taxon>Spermatophyta</taxon>
        <taxon>Magnoliopsida</taxon>
        <taxon>Liliopsida</taxon>
        <taxon>Poales</taxon>
        <taxon>Poaceae</taxon>
        <taxon>BOP clade</taxon>
        <taxon>Oryzoideae</taxon>
        <taxon>Oryzeae</taxon>
        <taxon>Oryzinae</taxon>
        <taxon>Oryza</taxon>
        <taxon>Oryza sativa</taxon>
    </lineage>
</organism>
<dbReference type="EMBL" id="AP008218">
    <property type="protein sequence ID" value="BAF30171.1"/>
    <property type="molecule type" value="Genomic_DNA"/>
</dbReference>
<evidence type="ECO:0000256" key="1">
    <source>
        <dbReference type="SAM" id="MobiDB-lite"/>
    </source>
</evidence>
<gene>
    <name evidence="2" type="ordered locus">Os12g0584700</name>
</gene>
<feature type="compositionally biased region" description="Low complexity" evidence="1">
    <location>
        <begin position="137"/>
        <end position="161"/>
    </location>
</feature>
<reference evidence="2 3" key="1">
    <citation type="journal article" date="2005" name="Nature">
        <title>The map-based sequence of the rice genome.</title>
        <authorList>
            <consortium name="International rice genome sequencing project (IRGSP)"/>
            <person name="Matsumoto T."/>
            <person name="Wu J."/>
            <person name="Kanamori H."/>
            <person name="Katayose Y."/>
            <person name="Fujisawa M."/>
            <person name="Namiki N."/>
            <person name="Mizuno H."/>
            <person name="Yamamoto K."/>
            <person name="Antonio B.A."/>
            <person name="Baba T."/>
            <person name="Sakata K."/>
            <person name="Nagamura Y."/>
            <person name="Aoki H."/>
            <person name="Arikawa K."/>
            <person name="Arita K."/>
            <person name="Bito T."/>
            <person name="Chiden Y."/>
            <person name="Fujitsuka N."/>
            <person name="Fukunaka R."/>
            <person name="Hamada M."/>
            <person name="Harada C."/>
            <person name="Hayashi A."/>
            <person name="Hijishita S."/>
            <person name="Honda M."/>
            <person name="Hosokawa S."/>
            <person name="Ichikawa Y."/>
            <person name="Idonuma A."/>
            <person name="Iijima M."/>
            <person name="Ikeda M."/>
            <person name="Ikeno M."/>
            <person name="Ito K."/>
            <person name="Ito S."/>
            <person name="Ito T."/>
            <person name="Ito Y."/>
            <person name="Ito Y."/>
            <person name="Iwabuchi A."/>
            <person name="Kamiya K."/>
            <person name="Karasawa W."/>
            <person name="Kurita K."/>
            <person name="Katagiri S."/>
            <person name="Kikuta A."/>
            <person name="Kobayashi H."/>
            <person name="Kobayashi N."/>
            <person name="Machita K."/>
            <person name="Maehara T."/>
            <person name="Masukawa M."/>
            <person name="Mizubayashi T."/>
            <person name="Mukai Y."/>
            <person name="Nagasaki H."/>
            <person name="Nagata Y."/>
            <person name="Naito S."/>
            <person name="Nakashima M."/>
            <person name="Nakama Y."/>
            <person name="Nakamichi Y."/>
            <person name="Nakamura M."/>
            <person name="Meguro A."/>
            <person name="Negishi M."/>
            <person name="Ohta I."/>
            <person name="Ohta T."/>
            <person name="Okamoto M."/>
            <person name="Ono N."/>
            <person name="Saji S."/>
            <person name="Sakaguchi M."/>
            <person name="Sakai K."/>
            <person name="Shibata M."/>
            <person name="Shimokawa T."/>
            <person name="Song J."/>
            <person name="Takazaki Y."/>
            <person name="Terasawa K."/>
            <person name="Tsugane M."/>
            <person name="Tsuji K."/>
            <person name="Ueda S."/>
            <person name="Waki K."/>
            <person name="Yamagata H."/>
            <person name="Yamamoto M."/>
            <person name="Yamamoto S."/>
            <person name="Yamane H."/>
            <person name="Yoshiki S."/>
            <person name="Yoshihara R."/>
            <person name="Yukawa K."/>
            <person name="Zhong H."/>
            <person name="Yano M."/>
            <person name="Yuan Q."/>
            <person name="Ouyang S."/>
            <person name="Liu J."/>
            <person name="Jones K.M."/>
            <person name="Gansberger K."/>
            <person name="Moffat K."/>
            <person name="Hill J."/>
            <person name="Bera J."/>
            <person name="Fadrosh D."/>
            <person name="Jin S."/>
            <person name="Johri S."/>
            <person name="Kim M."/>
            <person name="Overton L."/>
            <person name="Reardon M."/>
            <person name="Tsitrin T."/>
            <person name="Vuong H."/>
            <person name="Weaver B."/>
            <person name="Ciecko A."/>
            <person name="Tallon L."/>
            <person name="Jackson J."/>
            <person name="Pai G."/>
            <person name="Aken S.V."/>
            <person name="Utterback T."/>
            <person name="Reidmuller S."/>
            <person name="Feldblyum T."/>
            <person name="Hsiao J."/>
            <person name="Zismann V."/>
            <person name="Iobst S."/>
            <person name="de Vazeille A.R."/>
            <person name="Buell C.R."/>
            <person name="Ying K."/>
            <person name="Li Y."/>
            <person name="Lu T."/>
            <person name="Huang Y."/>
            <person name="Zhao Q."/>
            <person name="Feng Q."/>
            <person name="Zhang L."/>
            <person name="Zhu J."/>
            <person name="Weng Q."/>
            <person name="Mu J."/>
            <person name="Lu Y."/>
            <person name="Fan D."/>
            <person name="Liu Y."/>
            <person name="Guan J."/>
            <person name="Zhang Y."/>
            <person name="Yu S."/>
            <person name="Liu X."/>
            <person name="Zhang Y."/>
            <person name="Hong G."/>
            <person name="Han B."/>
            <person name="Choisne N."/>
            <person name="Demange N."/>
            <person name="Orjeda G."/>
            <person name="Samain S."/>
            <person name="Cattolico L."/>
            <person name="Pelletier E."/>
            <person name="Couloux A."/>
            <person name="Segurens B."/>
            <person name="Wincker P."/>
            <person name="D'Hont A."/>
            <person name="Scarpelli C."/>
            <person name="Weissenbach J."/>
            <person name="Salanoubat M."/>
            <person name="Quetier F."/>
            <person name="Yu Y."/>
            <person name="Kim H.R."/>
            <person name="Rambo T."/>
            <person name="Currie J."/>
            <person name="Collura K."/>
            <person name="Luo M."/>
            <person name="Yang T."/>
            <person name="Ammiraju J.S.S."/>
            <person name="Engler F."/>
            <person name="Soderlund C."/>
            <person name="Wing R.A."/>
            <person name="Palmer L.E."/>
            <person name="de la Bastide M."/>
            <person name="Spiegel L."/>
            <person name="Nascimento L."/>
            <person name="Zutavern T."/>
            <person name="O'Shaughnessy A."/>
            <person name="Dike S."/>
            <person name="Dedhia N."/>
            <person name="Preston R."/>
            <person name="Balija V."/>
            <person name="McCombie W.R."/>
            <person name="Chow T."/>
            <person name="Chen H."/>
            <person name="Chung M."/>
            <person name="Chen C."/>
            <person name="Shaw J."/>
            <person name="Wu H."/>
            <person name="Hsiao K."/>
            <person name="Chao Y."/>
            <person name="Chu M."/>
            <person name="Cheng C."/>
            <person name="Hour A."/>
            <person name="Lee P."/>
            <person name="Lin S."/>
            <person name="Lin Y."/>
            <person name="Liou J."/>
            <person name="Liu S."/>
            <person name="Hsing Y."/>
            <person name="Raghuvanshi S."/>
            <person name="Mohanty A."/>
            <person name="Bharti A.K."/>
            <person name="Gaur A."/>
            <person name="Gupta V."/>
            <person name="Kumar D."/>
            <person name="Ravi V."/>
            <person name="Vij S."/>
            <person name="Kapur A."/>
            <person name="Khurana P."/>
            <person name="Khurana P."/>
            <person name="Khurana J.P."/>
            <person name="Tyagi A.K."/>
            <person name="Gaikwad K."/>
            <person name="Singh A."/>
            <person name="Dalal V."/>
            <person name="Srivastava S."/>
            <person name="Dixit A."/>
            <person name="Pal A.K."/>
            <person name="Ghazi I.A."/>
            <person name="Yadav M."/>
            <person name="Pandit A."/>
            <person name="Bhargava A."/>
            <person name="Sureshbabu K."/>
            <person name="Batra K."/>
            <person name="Sharma T.R."/>
            <person name="Mohapatra T."/>
            <person name="Singh N.K."/>
            <person name="Messing J."/>
            <person name="Nelson A.B."/>
            <person name="Fuks G."/>
            <person name="Kavchok S."/>
            <person name="Keizer G."/>
            <person name="Linton E."/>
            <person name="Llaca V."/>
            <person name="Song R."/>
            <person name="Tanyolac B."/>
            <person name="Young S."/>
            <person name="Ho-Il K."/>
            <person name="Hahn J.H."/>
            <person name="Sangsakoo G."/>
            <person name="Vanavichit A."/>
            <person name="de Mattos Luiz.A.T."/>
            <person name="Zimmer P.D."/>
            <person name="Malone G."/>
            <person name="Dellagostin O."/>
            <person name="de Oliveira A.C."/>
            <person name="Bevan M."/>
            <person name="Bancroft I."/>
            <person name="Minx P."/>
            <person name="Cordum H."/>
            <person name="Wilson R."/>
            <person name="Cheng Z."/>
            <person name="Jin W."/>
            <person name="Jiang J."/>
            <person name="Leong S.A."/>
            <person name="Iwama H."/>
            <person name="Gojobori T."/>
            <person name="Itoh T."/>
            <person name="Niimura Y."/>
            <person name="Fujii Y."/>
            <person name="Habara T."/>
            <person name="Sakai H."/>
            <person name="Sato Y."/>
            <person name="Wilson G."/>
            <person name="Kumar K."/>
            <person name="McCouch S."/>
            <person name="Juretic N."/>
            <person name="Hoen D."/>
            <person name="Wright S."/>
            <person name="Bruskiewich R."/>
            <person name="Bureau T."/>
            <person name="Miyao A."/>
            <person name="Hirochika H."/>
            <person name="Nishikawa T."/>
            <person name="Kadowaki K."/>
            <person name="Sugiura M."/>
            <person name="Burr B."/>
            <person name="Sasaki T."/>
        </authorList>
    </citation>
    <scope>NUCLEOTIDE SEQUENCE [LARGE SCALE GENOMIC DNA]</scope>
    <source>
        <strain evidence="3">cv. Nipponbare</strain>
    </source>
</reference>
<dbReference type="KEGG" id="dosa:Os12g0584700"/>
<protein>
    <submittedName>
        <fullName evidence="2">Os12g0584700 protein</fullName>
    </submittedName>
</protein>